<protein>
    <submittedName>
        <fullName evidence="2">RimJ/RimL family protein N-acetyltransferase</fullName>
    </submittedName>
</protein>
<dbReference type="PROSITE" id="PS51186">
    <property type="entry name" value="GNAT"/>
    <property type="match status" value="1"/>
</dbReference>
<dbReference type="Proteomes" id="UP000283805">
    <property type="component" value="Unassembled WGS sequence"/>
</dbReference>
<dbReference type="OrthoDB" id="120213at2157"/>
<dbReference type="RefSeq" id="WP_120245498.1">
    <property type="nucleotide sequence ID" value="NZ_RAPO01000003.1"/>
</dbReference>
<keyword evidence="2" id="KW-0808">Transferase</keyword>
<dbReference type="PANTHER" id="PTHR43441">
    <property type="entry name" value="RIBOSOMAL-PROTEIN-SERINE ACETYLTRANSFERASE"/>
    <property type="match status" value="1"/>
</dbReference>
<dbReference type="Gene3D" id="3.40.630.30">
    <property type="match status" value="1"/>
</dbReference>
<sequence length="180" mass="20554">MPETVFLPGERVDLRPIEEDDLEFLQTTINDPRVWRGIGRARPVNGAQERDFFENVVCDDDSINLLIVADAEPVGTIGFHTIEWEARRAEIGYWVAPEHHEQGYGSEATALLVEYGFDQLGLHRIAARVFEFNEASQALLESVGFTPEGVHRDAEFIDGEFQDTHWYGLLADEWRAQKHE</sequence>
<name>A0A419WDE2_9EURY</name>
<dbReference type="AlphaFoldDB" id="A0A419WDE2"/>
<feature type="domain" description="N-acetyltransferase" evidence="1">
    <location>
        <begin position="12"/>
        <end position="172"/>
    </location>
</feature>
<keyword evidence="3" id="KW-1185">Reference proteome</keyword>
<gene>
    <name evidence="2" type="ORF">ATJ93_3115</name>
</gene>
<comment type="caution">
    <text evidence="2">The sequence shown here is derived from an EMBL/GenBank/DDBJ whole genome shotgun (WGS) entry which is preliminary data.</text>
</comment>
<organism evidence="2 3">
    <name type="scientific">Halopiger aswanensis</name>
    <dbReference type="NCBI Taxonomy" id="148449"/>
    <lineage>
        <taxon>Archaea</taxon>
        <taxon>Methanobacteriati</taxon>
        <taxon>Methanobacteriota</taxon>
        <taxon>Stenosarchaea group</taxon>
        <taxon>Halobacteria</taxon>
        <taxon>Halobacteriales</taxon>
        <taxon>Natrialbaceae</taxon>
        <taxon>Halopiger</taxon>
    </lineage>
</organism>
<dbReference type="PANTHER" id="PTHR43441:SF11">
    <property type="entry name" value="RIBOSOMAL-PROTEIN-SERINE ACETYLTRANSFERASE"/>
    <property type="match status" value="1"/>
</dbReference>
<evidence type="ECO:0000313" key="3">
    <source>
        <dbReference type="Proteomes" id="UP000283805"/>
    </source>
</evidence>
<dbReference type="GO" id="GO:0008999">
    <property type="term" value="F:protein-N-terminal-alanine acetyltransferase activity"/>
    <property type="evidence" value="ECO:0007669"/>
    <property type="project" value="TreeGrafter"/>
</dbReference>
<dbReference type="GO" id="GO:1990189">
    <property type="term" value="F:protein N-terminal-serine acetyltransferase activity"/>
    <property type="evidence" value="ECO:0007669"/>
    <property type="project" value="TreeGrafter"/>
</dbReference>
<evidence type="ECO:0000313" key="2">
    <source>
        <dbReference type="EMBL" id="RKD93490.1"/>
    </source>
</evidence>
<accession>A0A419WDE2</accession>
<dbReference type="Pfam" id="PF13302">
    <property type="entry name" value="Acetyltransf_3"/>
    <property type="match status" value="1"/>
</dbReference>
<dbReference type="SUPFAM" id="SSF55729">
    <property type="entry name" value="Acyl-CoA N-acyltransferases (Nat)"/>
    <property type="match status" value="1"/>
</dbReference>
<dbReference type="CDD" id="cd04301">
    <property type="entry name" value="NAT_SF"/>
    <property type="match status" value="1"/>
</dbReference>
<proteinExistence type="predicted"/>
<evidence type="ECO:0000259" key="1">
    <source>
        <dbReference type="PROSITE" id="PS51186"/>
    </source>
</evidence>
<dbReference type="EMBL" id="RAPO01000003">
    <property type="protein sequence ID" value="RKD93490.1"/>
    <property type="molecule type" value="Genomic_DNA"/>
</dbReference>
<reference evidence="2 3" key="1">
    <citation type="submission" date="2018-09" db="EMBL/GenBank/DDBJ databases">
        <title>Genomic Encyclopedia of Archaeal and Bacterial Type Strains, Phase II (KMG-II): from individual species to whole genera.</title>
        <authorList>
            <person name="Goeker M."/>
        </authorList>
    </citation>
    <scope>NUCLEOTIDE SEQUENCE [LARGE SCALE GENOMIC DNA]</scope>
    <source>
        <strain evidence="2 3">DSM 13151</strain>
    </source>
</reference>
<dbReference type="GO" id="GO:0005737">
    <property type="term" value="C:cytoplasm"/>
    <property type="evidence" value="ECO:0007669"/>
    <property type="project" value="TreeGrafter"/>
</dbReference>
<dbReference type="InterPro" id="IPR000182">
    <property type="entry name" value="GNAT_dom"/>
</dbReference>
<dbReference type="InterPro" id="IPR051908">
    <property type="entry name" value="Ribosomal_N-acetyltransferase"/>
</dbReference>
<dbReference type="InterPro" id="IPR016181">
    <property type="entry name" value="Acyl_CoA_acyltransferase"/>
</dbReference>